<gene>
    <name evidence="1" type="ORF">PACLA_8A046452</name>
</gene>
<evidence type="ECO:0000313" key="2">
    <source>
        <dbReference type="Proteomes" id="UP001152795"/>
    </source>
</evidence>
<evidence type="ECO:0000313" key="1">
    <source>
        <dbReference type="EMBL" id="CAB4024309.1"/>
    </source>
</evidence>
<protein>
    <submittedName>
        <fullName evidence="1">Uncharacterized protein</fullName>
    </submittedName>
</protein>
<feature type="non-terminal residue" evidence="1">
    <location>
        <position position="61"/>
    </location>
</feature>
<organism evidence="1 2">
    <name type="scientific">Paramuricea clavata</name>
    <name type="common">Red gorgonian</name>
    <name type="synonym">Violescent sea-whip</name>
    <dbReference type="NCBI Taxonomy" id="317549"/>
    <lineage>
        <taxon>Eukaryota</taxon>
        <taxon>Metazoa</taxon>
        <taxon>Cnidaria</taxon>
        <taxon>Anthozoa</taxon>
        <taxon>Octocorallia</taxon>
        <taxon>Malacalcyonacea</taxon>
        <taxon>Plexauridae</taxon>
        <taxon>Paramuricea</taxon>
    </lineage>
</organism>
<comment type="caution">
    <text evidence="1">The sequence shown here is derived from an EMBL/GenBank/DDBJ whole genome shotgun (WGS) entry which is preliminary data.</text>
</comment>
<accession>A0A7D9J8V3</accession>
<dbReference type="EMBL" id="CACRXK020012955">
    <property type="protein sequence ID" value="CAB4024309.1"/>
    <property type="molecule type" value="Genomic_DNA"/>
</dbReference>
<name>A0A7D9J8V3_PARCT</name>
<reference evidence="1" key="1">
    <citation type="submission" date="2020-04" db="EMBL/GenBank/DDBJ databases">
        <authorList>
            <person name="Alioto T."/>
            <person name="Alioto T."/>
            <person name="Gomez Garrido J."/>
        </authorList>
    </citation>
    <scope>NUCLEOTIDE SEQUENCE</scope>
    <source>
        <strain evidence="1">A484AB</strain>
    </source>
</reference>
<dbReference type="Proteomes" id="UP001152795">
    <property type="component" value="Unassembled WGS sequence"/>
</dbReference>
<dbReference type="OrthoDB" id="411378at2759"/>
<sequence>MPLNFESVKALYLNIKGLTTAVIYDGMQYVTDNTHSAKNGVHALFIDFRKAFDLVDHGILL</sequence>
<keyword evidence="2" id="KW-1185">Reference proteome</keyword>
<dbReference type="AlphaFoldDB" id="A0A7D9J8V3"/>
<proteinExistence type="predicted"/>